<proteinExistence type="predicted"/>
<sequence length="186" mass="21179">MRPCGYCGSHSVTRKGKTGSLPLFYCNACRRKFNRRTGTAFVRQKDSDKQRQIIRYLALPLPVSQRAAILDTDPKNSRRWIRIFSLRCNRSRRWRHCATGSGWVCGQPAIRYARGCGEQRLEVRADASAVCSRCGRIFSMRREVGECNGVLEIGPPDWREINADSASSASRCTERPRQRPPRTVTT</sequence>
<organism evidence="3 4">
    <name type="scientific">Paraburkholderia rhynchosiae</name>
    <dbReference type="NCBI Taxonomy" id="487049"/>
    <lineage>
        <taxon>Bacteria</taxon>
        <taxon>Pseudomonadati</taxon>
        <taxon>Pseudomonadota</taxon>
        <taxon>Betaproteobacteria</taxon>
        <taxon>Burkholderiales</taxon>
        <taxon>Burkholderiaceae</taxon>
        <taxon>Paraburkholderia</taxon>
    </lineage>
</organism>
<evidence type="ECO:0000256" key="1">
    <source>
        <dbReference type="SAM" id="MobiDB-lite"/>
    </source>
</evidence>
<evidence type="ECO:0000259" key="2">
    <source>
        <dbReference type="Pfam" id="PF05344"/>
    </source>
</evidence>
<dbReference type="InterPro" id="IPR008008">
    <property type="entry name" value="DUF746"/>
</dbReference>
<name>A0A6J5CTG8_9BURK</name>
<evidence type="ECO:0000313" key="4">
    <source>
        <dbReference type="Proteomes" id="UP000494205"/>
    </source>
</evidence>
<gene>
    <name evidence="3" type="ORF">LMG27174_07277</name>
</gene>
<feature type="region of interest" description="Disordered" evidence="1">
    <location>
        <begin position="164"/>
        <end position="186"/>
    </location>
</feature>
<reference evidence="3 4" key="1">
    <citation type="submission" date="2020-04" db="EMBL/GenBank/DDBJ databases">
        <authorList>
            <person name="De Canck E."/>
        </authorList>
    </citation>
    <scope>NUCLEOTIDE SEQUENCE [LARGE SCALE GENOMIC DNA]</scope>
    <source>
        <strain evidence="3 4">LMG 27174</strain>
    </source>
</reference>
<dbReference type="OrthoDB" id="8964415at2"/>
<feature type="domain" description="DUF746" evidence="2">
    <location>
        <begin position="49"/>
        <end position="89"/>
    </location>
</feature>
<protein>
    <recommendedName>
        <fullName evidence="2">DUF746 domain-containing protein</fullName>
    </recommendedName>
</protein>
<dbReference type="EMBL" id="CADIJZ010000086">
    <property type="protein sequence ID" value="CAB3744987.1"/>
    <property type="molecule type" value="Genomic_DNA"/>
</dbReference>
<dbReference type="RefSeq" id="WP_146014418.1">
    <property type="nucleotide sequence ID" value="NZ_CADIJZ010000086.1"/>
</dbReference>
<accession>A0A6J5CTG8</accession>
<dbReference type="AlphaFoldDB" id="A0A6J5CTG8"/>
<evidence type="ECO:0000313" key="3">
    <source>
        <dbReference type="EMBL" id="CAB3744987.1"/>
    </source>
</evidence>
<dbReference type="Pfam" id="PF05344">
    <property type="entry name" value="DUF746"/>
    <property type="match status" value="1"/>
</dbReference>
<dbReference type="Proteomes" id="UP000494205">
    <property type="component" value="Unassembled WGS sequence"/>
</dbReference>